<feature type="chain" id="PRO_5045603799" evidence="1">
    <location>
        <begin position="25"/>
        <end position="169"/>
    </location>
</feature>
<keyword evidence="3" id="KW-1185">Reference proteome</keyword>
<gene>
    <name evidence="2" type="ORF">O9H85_07340</name>
</gene>
<dbReference type="EMBL" id="JAQAGZ010000004">
    <property type="protein sequence ID" value="MCZ8512244.1"/>
    <property type="molecule type" value="Genomic_DNA"/>
</dbReference>
<proteinExistence type="predicted"/>
<keyword evidence="1" id="KW-0732">Signal</keyword>
<dbReference type="RefSeq" id="WP_269880660.1">
    <property type="nucleotide sequence ID" value="NZ_JAQAGZ010000004.1"/>
</dbReference>
<organism evidence="2 3">
    <name type="scientific">Paenibacillus gyeongsangnamensis</name>
    <dbReference type="NCBI Taxonomy" id="3388067"/>
    <lineage>
        <taxon>Bacteria</taxon>
        <taxon>Bacillati</taxon>
        <taxon>Bacillota</taxon>
        <taxon>Bacilli</taxon>
        <taxon>Bacillales</taxon>
        <taxon>Paenibacillaceae</taxon>
        <taxon>Paenibacillus</taxon>
    </lineage>
</organism>
<dbReference type="Proteomes" id="UP001527882">
    <property type="component" value="Unassembled WGS sequence"/>
</dbReference>
<protein>
    <submittedName>
        <fullName evidence="2">Uncharacterized protein</fullName>
    </submittedName>
</protein>
<sequence length="169" mass="19454">MKTLRWMMMLALFSSLLLRGLAAAAGEGEYTPIPKTEDTHPAYIAGIYTKNDITYIEADYIQWYEGIEADRVFREKYPDSGLDGAPDGYFILNDNPKLLTLEVSQDAEVRMQIYRRSDESKSMDIQWNEPLSLDKFKSIFASQELLHDYPYHLTVKDGKVVSIVQQYIP</sequence>
<name>A0ABT4Q5U0_9BACL</name>
<evidence type="ECO:0000313" key="3">
    <source>
        <dbReference type="Proteomes" id="UP001527882"/>
    </source>
</evidence>
<evidence type="ECO:0000256" key="1">
    <source>
        <dbReference type="SAM" id="SignalP"/>
    </source>
</evidence>
<feature type="signal peptide" evidence="1">
    <location>
        <begin position="1"/>
        <end position="24"/>
    </location>
</feature>
<accession>A0ABT4Q5U0</accession>
<evidence type="ECO:0000313" key="2">
    <source>
        <dbReference type="EMBL" id="MCZ8512244.1"/>
    </source>
</evidence>
<reference evidence="2 3" key="1">
    <citation type="submission" date="2022-12" db="EMBL/GenBank/DDBJ databases">
        <title>Draft genome sequence of Paenibacillus sp. dW9.</title>
        <authorList>
            <person name="Choi E.-W."/>
            <person name="Kim D.-U."/>
        </authorList>
    </citation>
    <scope>NUCLEOTIDE SEQUENCE [LARGE SCALE GENOMIC DNA]</scope>
    <source>
        <strain evidence="3">dW9</strain>
    </source>
</reference>
<comment type="caution">
    <text evidence="2">The sequence shown here is derived from an EMBL/GenBank/DDBJ whole genome shotgun (WGS) entry which is preliminary data.</text>
</comment>